<proteinExistence type="predicted"/>
<organism evidence="1">
    <name type="scientific">Arundo donax</name>
    <name type="common">Giant reed</name>
    <name type="synonym">Donax arundinaceus</name>
    <dbReference type="NCBI Taxonomy" id="35708"/>
    <lineage>
        <taxon>Eukaryota</taxon>
        <taxon>Viridiplantae</taxon>
        <taxon>Streptophyta</taxon>
        <taxon>Embryophyta</taxon>
        <taxon>Tracheophyta</taxon>
        <taxon>Spermatophyta</taxon>
        <taxon>Magnoliopsida</taxon>
        <taxon>Liliopsida</taxon>
        <taxon>Poales</taxon>
        <taxon>Poaceae</taxon>
        <taxon>PACMAD clade</taxon>
        <taxon>Arundinoideae</taxon>
        <taxon>Arundineae</taxon>
        <taxon>Arundo</taxon>
    </lineage>
</organism>
<dbReference type="AlphaFoldDB" id="A0A0A9FSC2"/>
<dbReference type="EMBL" id="GBRH01182734">
    <property type="protein sequence ID" value="JAE15162.1"/>
    <property type="molecule type" value="Transcribed_RNA"/>
</dbReference>
<name>A0A0A9FSC2_ARUDO</name>
<evidence type="ECO:0000313" key="1">
    <source>
        <dbReference type="EMBL" id="JAE15162.1"/>
    </source>
</evidence>
<protein>
    <submittedName>
        <fullName evidence="1">Uncharacterized protein</fullName>
    </submittedName>
</protein>
<reference evidence="1" key="1">
    <citation type="submission" date="2014-09" db="EMBL/GenBank/DDBJ databases">
        <authorList>
            <person name="Magalhaes I.L.F."/>
            <person name="Oliveira U."/>
            <person name="Santos F.R."/>
            <person name="Vidigal T.H.D.A."/>
            <person name="Brescovit A.D."/>
            <person name="Santos A.J."/>
        </authorList>
    </citation>
    <scope>NUCLEOTIDE SEQUENCE</scope>
    <source>
        <tissue evidence="1">Shoot tissue taken approximately 20 cm above the soil surface</tissue>
    </source>
</reference>
<reference evidence="1" key="2">
    <citation type="journal article" date="2015" name="Data Brief">
        <title>Shoot transcriptome of the giant reed, Arundo donax.</title>
        <authorList>
            <person name="Barrero R.A."/>
            <person name="Guerrero F.D."/>
            <person name="Moolhuijzen P."/>
            <person name="Goolsby J.A."/>
            <person name="Tidwell J."/>
            <person name="Bellgard S.E."/>
            <person name="Bellgard M.I."/>
        </authorList>
    </citation>
    <scope>NUCLEOTIDE SEQUENCE</scope>
    <source>
        <tissue evidence="1">Shoot tissue taken approximately 20 cm above the soil surface</tissue>
    </source>
</reference>
<sequence>MEDLQNFHMIGYQTSTILTTAWPLFPCWKRKGLNHFASNWGSSLPHFRNLRSYTEIQLNRVFWNDESCNLVQHTADLFSLCLLDGQITQHYLGLFLFVLVRCF</sequence>
<accession>A0A0A9FSC2</accession>